<dbReference type="EMBL" id="HG994368">
    <property type="protein sequence ID" value="CAF1869064.1"/>
    <property type="molecule type" value="Genomic_DNA"/>
</dbReference>
<sequence>ICRKIETLPQEFTRVVVVGVSQYKVSVGENLCRHRRIAARKTRPPNKILRVPLDVERGLSLLATHAYVFSETFLYRIPRYQRGSAEGLKKPSSKAPPGDTSVLLLEIVRDSEDDNLLVELIERAGRNRIRTMKTSKDETL</sequence>
<gene>
    <name evidence="1" type="ORF">DARMORV10_C04P67120.1</name>
</gene>
<dbReference type="Proteomes" id="UP001295469">
    <property type="component" value="Chromosome C04"/>
</dbReference>
<proteinExistence type="predicted"/>
<reference evidence="1" key="1">
    <citation type="submission" date="2021-01" db="EMBL/GenBank/DDBJ databases">
        <authorList>
            <consortium name="Genoscope - CEA"/>
            <person name="William W."/>
        </authorList>
    </citation>
    <scope>NUCLEOTIDE SEQUENCE</scope>
</reference>
<protein>
    <submittedName>
        <fullName evidence="1">(rape) hypothetical protein</fullName>
    </submittedName>
</protein>
<name>A0A816JWZ5_BRANA</name>
<accession>A0A816JWZ5</accession>
<evidence type="ECO:0000313" key="1">
    <source>
        <dbReference type="EMBL" id="CAF1869064.1"/>
    </source>
</evidence>
<dbReference type="AlphaFoldDB" id="A0A816JWZ5"/>
<feature type="non-terminal residue" evidence="1">
    <location>
        <position position="140"/>
    </location>
</feature>
<organism evidence="1">
    <name type="scientific">Brassica napus</name>
    <name type="common">Rape</name>
    <dbReference type="NCBI Taxonomy" id="3708"/>
    <lineage>
        <taxon>Eukaryota</taxon>
        <taxon>Viridiplantae</taxon>
        <taxon>Streptophyta</taxon>
        <taxon>Embryophyta</taxon>
        <taxon>Tracheophyta</taxon>
        <taxon>Spermatophyta</taxon>
        <taxon>Magnoliopsida</taxon>
        <taxon>eudicotyledons</taxon>
        <taxon>Gunneridae</taxon>
        <taxon>Pentapetalae</taxon>
        <taxon>rosids</taxon>
        <taxon>malvids</taxon>
        <taxon>Brassicales</taxon>
        <taxon>Brassicaceae</taxon>
        <taxon>Brassiceae</taxon>
        <taxon>Brassica</taxon>
    </lineage>
</organism>